<keyword evidence="3" id="KW-1185">Reference proteome</keyword>
<proteinExistence type="predicted"/>
<dbReference type="EMBL" id="JAKIKS010000018">
    <property type="protein sequence ID" value="MCL1124164.1"/>
    <property type="molecule type" value="Genomic_DNA"/>
</dbReference>
<feature type="domain" description="Phage tail fibre protein N-terminal" evidence="1">
    <location>
        <begin position="9"/>
        <end position="150"/>
    </location>
</feature>
<sequence>MASTLESEQQYGCILTLAGENAEQTGKTTNTQIEFKWLAIGDANDEYIQPIREQTGLVNERACIQVNSVDVFQATDESVPMLKVEAILPEDVNNLVIREFALIGLFQGNEYVHAVGNCARIHVPSPANNGNVGTPVSIEMLFIITSAEPIIEIEAATAYASREFVNENIGYLSDDLVKTVIDQTGKNWFIDDGFKIGSAGTAGSFSVTPGVGYVSGFRIEQNTEYEFTADTYPQIVCVDVSFHGILNKNWEVKKDFILSEIDSGDYIDENGIQHYVCKIAVLHSSSEIEDLRGRRRPVRLWVPGGEITNSSEIIRYTPANGLEFDVYVPAASVDNPIIMGDSPDDDALTFMHRGSARWEKVVTPEDPDIGYTGNLNEDAAPYIAEARRIADKINGRVRLNGQYTLKTYVEDSLDIDIELSGKIYIDGGGFRFSGSIEEERKLAEDIIGIGSNLIKLTDFDDIQSNDFFFIHSATNCLSSDAGDMQLGIPTGGGDLSWFGEFFTVKQVALGIVETTTPLVFGSYLTTPETNSDERQYSYVTRVRPVKVNMSGHGEFIRLRHGLDMVKFKWGMFSIVSTIKFNHQKFAGGSVDFETSIHCNTSQCDFYLDDDTPIRYGDNNPDAPYYYEFNTLKCRSSTSCGDDGSTFSNGTQNFDVTYSDAPSIQCWMKNSTVKNAKFNVATSHGGSYATTFSNITGVGAWGGIACRSREDVVIGCKLTGFRNSSLNPYRSGEETHGISFSEGFTVHGKALNNDISGFDINYKVINTSTRGSGFPYLNVTLKGGESNYCKHHVYASVWVVDGSSLDDKLVDSSLIISGITFKGNTEEAIIIGNYIRRPRIRNCEFISNSKDDIYYHIRAGYNCIGVEAANNSFDQGRILKVMNITDSELGEDHVMTAAVLTEGNVEHGDRSISSYAYGNEVLSSLTGFNPNNLGYKKLYLNSSDTLIDSSTHDVINMYPEVDGIVITEITPAALDGREMTICSELQSRPVVFSDSDTIRTRSGTVEIRLNSPCRFIFINGQWIQLT</sequence>
<evidence type="ECO:0000313" key="3">
    <source>
        <dbReference type="Proteomes" id="UP001203423"/>
    </source>
</evidence>
<dbReference type="Proteomes" id="UP001203423">
    <property type="component" value="Unassembled WGS sequence"/>
</dbReference>
<dbReference type="RefSeq" id="WP_248939448.1">
    <property type="nucleotide sequence ID" value="NZ_JAKIKS010000018.1"/>
</dbReference>
<name>A0ABT0L9D9_9GAMM</name>
<comment type="caution">
    <text evidence="2">The sequence shown here is derived from an EMBL/GenBank/DDBJ whole genome shotgun (WGS) entry which is preliminary data.</text>
</comment>
<evidence type="ECO:0000313" key="2">
    <source>
        <dbReference type="EMBL" id="MCL1124164.1"/>
    </source>
</evidence>
<gene>
    <name evidence="2" type="ORF">L2764_06660</name>
</gene>
<dbReference type="InterPro" id="IPR022225">
    <property type="entry name" value="Phage_tail_fibre_N"/>
</dbReference>
<accession>A0ABT0L9D9</accession>
<protein>
    <submittedName>
        <fullName evidence="2">Phage tail protein</fullName>
    </submittedName>
</protein>
<organism evidence="2 3">
    <name type="scientific">Shewanella surugensis</name>
    <dbReference type="NCBI Taxonomy" id="212020"/>
    <lineage>
        <taxon>Bacteria</taxon>
        <taxon>Pseudomonadati</taxon>
        <taxon>Pseudomonadota</taxon>
        <taxon>Gammaproteobacteria</taxon>
        <taxon>Alteromonadales</taxon>
        <taxon>Shewanellaceae</taxon>
        <taxon>Shewanella</taxon>
    </lineage>
</organism>
<evidence type="ECO:0000259" key="1">
    <source>
        <dbReference type="Pfam" id="PF12571"/>
    </source>
</evidence>
<reference evidence="2 3" key="1">
    <citation type="submission" date="2022-01" db="EMBL/GenBank/DDBJ databases">
        <title>Whole genome-based taxonomy of the Shewanellaceae.</title>
        <authorList>
            <person name="Martin-Rodriguez A.J."/>
        </authorList>
    </citation>
    <scope>NUCLEOTIDE SEQUENCE [LARGE SCALE GENOMIC DNA]</scope>
    <source>
        <strain evidence="2 3">DSM 17177</strain>
    </source>
</reference>
<dbReference type="Pfam" id="PF12571">
    <property type="entry name" value="Phage_tail_fib"/>
    <property type="match status" value="1"/>
</dbReference>